<feature type="region of interest" description="Disordered" evidence="1">
    <location>
        <begin position="335"/>
        <end position="411"/>
    </location>
</feature>
<proteinExistence type="predicted"/>
<feature type="transmembrane region" description="Helical" evidence="2">
    <location>
        <begin position="136"/>
        <end position="155"/>
    </location>
</feature>
<reference evidence="4" key="1">
    <citation type="submission" date="2021-10" db="EMBL/GenBank/DDBJ databases">
        <title>Anaerobic single-cell dispensing facilitates the cultivation of human gut bacteria.</title>
        <authorList>
            <person name="Afrizal A."/>
        </authorList>
    </citation>
    <scope>NUCLEOTIDE SEQUENCE</scope>
    <source>
        <strain evidence="4">CLA-AA-H274</strain>
    </source>
</reference>
<evidence type="ECO:0000259" key="3">
    <source>
        <dbReference type="Pfam" id="PF23750"/>
    </source>
</evidence>
<feature type="region of interest" description="Disordered" evidence="1">
    <location>
        <begin position="1"/>
        <end position="40"/>
    </location>
</feature>
<feature type="domain" description="Anti-sigma factor RsgI-like middle" evidence="3">
    <location>
        <begin position="164"/>
        <end position="297"/>
    </location>
</feature>
<feature type="compositionally biased region" description="Acidic residues" evidence="1">
    <location>
        <begin position="364"/>
        <end position="375"/>
    </location>
</feature>
<dbReference type="Proteomes" id="UP001198962">
    <property type="component" value="Unassembled WGS sequence"/>
</dbReference>
<feature type="compositionally biased region" description="Basic and acidic residues" evidence="1">
    <location>
        <begin position="561"/>
        <end position="590"/>
    </location>
</feature>
<feature type="compositionally biased region" description="Basic and acidic residues" evidence="1">
    <location>
        <begin position="336"/>
        <end position="346"/>
    </location>
</feature>
<dbReference type="RefSeq" id="WP_308450902.1">
    <property type="nucleotide sequence ID" value="NZ_JAJEPU010000009.1"/>
</dbReference>
<feature type="compositionally biased region" description="Acidic residues" evidence="1">
    <location>
        <begin position="506"/>
        <end position="524"/>
    </location>
</feature>
<dbReference type="InterPro" id="IPR055431">
    <property type="entry name" value="RsgI_M"/>
</dbReference>
<protein>
    <recommendedName>
        <fullName evidence="3">Anti-sigma factor RsgI-like middle domain-containing protein</fullName>
    </recommendedName>
</protein>
<organism evidence="4 5">
    <name type="scientific">Brotaphodocola catenula</name>
    <dbReference type="NCBI Taxonomy" id="2885361"/>
    <lineage>
        <taxon>Bacteria</taxon>
        <taxon>Bacillati</taxon>
        <taxon>Bacillota</taxon>
        <taxon>Clostridia</taxon>
        <taxon>Lachnospirales</taxon>
        <taxon>Lachnospiraceae</taxon>
        <taxon>Brotaphodocola</taxon>
    </lineage>
</organism>
<keyword evidence="5" id="KW-1185">Reference proteome</keyword>
<name>A0AAE3APF9_9FIRM</name>
<evidence type="ECO:0000313" key="5">
    <source>
        <dbReference type="Proteomes" id="UP001198962"/>
    </source>
</evidence>
<accession>A0AAE3APF9</accession>
<feature type="region of interest" description="Disordered" evidence="1">
    <location>
        <begin position="488"/>
        <end position="590"/>
    </location>
</feature>
<dbReference type="AlphaFoldDB" id="A0AAE3APF9"/>
<keyword evidence="2" id="KW-0812">Transmembrane</keyword>
<evidence type="ECO:0000256" key="2">
    <source>
        <dbReference type="SAM" id="Phobius"/>
    </source>
</evidence>
<dbReference type="EMBL" id="JAJEPU010000009">
    <property type="protein sequence ID" value="MCC2164200.1"/>
    <property type="molecule type" value="Genomic_DNA"/>
</dbReference>
<gene>
    <name evidence="4" type="ORF">LKD32_04750</name>
</gene>
<dbReference type="Pfam" id="PF23750">
    <property type="entry name" value="RsgI_M"/>
    <property type="match status" value="1"/>
</dbReference>
<keyword evidence="2" id="KW-1133">Transmembrane helix</keyword>
<evidence type="ECO:0000256" key="1">
    <source>
        <dbReference type="SAM" id="MobiDB-lite"/>
    </source>
</evidence>
<comment type="caution">
    <text evidence="4">The sequence shown here is derived from an EMBL/GenBank/DDBJ whole genome shotgun (WGS) entry which is preliminary data.</text>
</comment>
<feature type="compositionally biased region" description="Low complexity" evidence="1">
    <location>
        <begin position="23"/>
        <end position="40"/>
    </location>
</feature>
<feature type="compositionally biased region" description="Acidic residues" evidence="1">
    <location>
        <begin position="401"/>
        <end position="411"/>
    </location>
</feature>
<keyword evidence="2" id="KW-0472">Membrane</keyword>
<evidence type="ECO:0000313" key="4">
    <source>
        <dbReference type="EMBL" id="MCC2164200.1"/>
    </source>
</evidence>
<feature type="compositionally biased region" description="Low complexity" evidence="1">
    <location>
        <begin position="390"/>
        <end position="400"/>
    </location>
</feature>
<sequence length="590" mass="64352">MKQETDRQKKMNNAGAGSDRNRSGSASRAQSATSTSTAMWTTGQIESHLRSAVNGLTPDIFDRLDLSVPQDPVPRVITPIVPMDSMNSMNSEGSFELGAERTGRAGSAEWSSEKTAGKAHGNGKVLRFERYLRRSVATVATFLLLITAGGGVWQYHARNLRVDSIIGIDVNPSVELSINQRSQILSAEALNEDAKEILSDMDLKGVDLNVAVNAVIGSMVTHGYLDDTENAILVTVNNDSMSKASKLRSSVVGDIETTLKEHQVQAVVYDQQATPEDDEVSELAKEYGISYGKAYFLKELIAQNKNLSMEDMERFSTMTMEEIAEQINQESLALGEKAEQAQETDRTATAPTEETTGDVASTEESTEESGSEEEESRTAEAEPTQASQPVSVATSSTETTAESEDEENEEIVDDGVEIDYAEWEDDQIFVYFATFVKWKNPTVLIRDEDGNHYPAYVDDTSKDECVISAEGLEGGKTYTFVLGGLTPREGKHATTVTGTFEKPEIADDAMDDPDEDDLDDDEETNASSKSDKESETSQSEQSKGGEMSSSKNSDSEDRDGEDSNSKESKRAKESEGSDVSAKEETNQKSK</sequence>